<sequence>MHKEQWILIAIGFVVVFYEADIYMNVSALECFECEYVMTSYDIDSECILMPNASSDSIEETNCDGLCYTEYTKIFGRPILFRRGCSDDCEEESTCDKFTGTCRSCCNTTDLCNSNQYTTKDLVNLENI</sequence>
<evidence type="ECO:0000256" key="1">
    <source>
        <dbReference type="SAM" id="Phobius"/>
    </source>
</evidence>
<accession>A0ABM0GUH2</accession>
<gene>
    <name evidence="3" type="primary">LOC100374884</name>
</gene>
<dbReference type="Proteomes" id="UP000694865">
    <property type="component" value="Unplaced"/>
</dbReference>
<keyword evidence="2" id="KW-1185">Reference proteome</keyword>
<evidence type="ECO:0000313" key="3">
    <source>
        <dbReference type="RefSeq" id="XP_002737611.1"/>
    </source>
</evidence>
<dbReference type="GeneID" id="100374884"/>
<proteinExistence type="predicted"/>
<dbReference type="RefSeq" id="XP_002737611.1">
    <property type="nucleotide sequence ID" value="XM_002737565.2"/>
</dbReference>
<protein>
    <submittedName>
        <fullName evidence="3">Uncharacterized protein LOC100374884</fullName>
    </submittedName>
</protein>
<keyword evidence="1" id="KW-0472">Membrane</keyword>
<reference evidence="3" key="1">
    <citation type="submission" date="2025-08" db="UniProtKB">
        <authorList>
            <consortium name="RefSeq"/>
        </authorList>
    </citation>
    <scope>IDENTIFICATION</scope>
    <source>
        <tissue evidence="3">Testes</tissue>
    </source>
</reference>
<keyword evidence="1" id="KW-0812">Transmembrane</keyword>
<evidence type="ECO:0000313" key="2">
    <source>
        <dbReference type="Proteomes" id="UP000694865"/>
    </source>
</evidence>
<organism evidence="2 3">
    <name type="scientific">Saccoglossus kowalevskii</name>
    <name type="common">Acorn worm</name>
    <dbReference type="NCBI Taxonomy" id="10224"/>
    <lineage>
        <taxon>Eukaryota</taxon>
        <taxon>Metazoa</taxon>
        <taxon>Hemichordata</taxon>
        <taxon>Enteropneusta</taxon>
        <taxon>Harrimaniidae</taxon>
        <taxon>Saccoglossus</taxon>
    </lineage>
</organism>
<feature type="transmembrane region" description="Helical" evidence="1">
    <location>
        <begin position="7"/>
        <end position="26"/>
    </location>
</feature>
<keyword evidence="1" id="KW-1133">Transmembrane helix</keyword>
<name>A0ABM0GUH2_SACKO</name>